<dbReference type="Pfam" id="PF07714">
    <property type="entry name" value="PK_Tyr_Ser-Thr"/>
    <property type="match status" value="1"/>
</dbReference>
<proteinExistence type="predicted"/>
<gene>
    <name evidence="2" type="ORF">M9Y10_031616</name>
</gene>
<dbReference type="SUPFAM" id="SSF56112">
    <property type="entry name" value="Protein kinase-like (PK-like)"/>
    <property type="match status" value="1"/>
</dbReference>
<evidence type="ECO:0000259" key="1">
    <source>
        <dbReference type="PROSITE" id="PS50011"/>
    </source>
</evidence>
<reference evidence="2 3" key="1">
    <citation type="submission" date="2024-04" db="EMBL/GenBank/DDBJ databases">
        <title>Tritrichomonas musculus Genome.</title>
        <authorList>
            <person name="Alves-Ferreira E."/>
            <person name="Grigg M."/>
            <person name="Lorenzi H."/>
            <person name="Galac M."/>
        </authorList>
    </citation>
    <scope>NUCLEOTIDE SEQUENCE [LARGE SCALE GENOMIC DNA]</scope>
    <source>
        <strain evidence="2 3">EAF2021</strain>
    </source>
</reference>
<evidence type="ECO:0000313" key="2">
    <source>
        <dbReference type="EMBL" id="KAK8839902.1"/>
    </source>
</evidence>
<evidence type="ECO:0000313" key="3">
    <source>
        <dbReference type="Proteomes" id="UP001470230"/>
    </source>
</evidence>
<name>A0ABR2H135_9EUKA</name>
<protein>
    <recommendedName>
        <fullName evidence="1">Protein kinase domain-containing protein</fullName>
    </recommendedName>
</protein>
<dbReference type="Proteomes" id="UP001470230">
    <property type="component" value="Unassembled WGS sequence"/>
</dbReference>
<dbReference type="InterPro" id="IPR051681">
    <property type="entry name" value="Ser/Thr_Kinases-Pseudokinases"/>
</dbReference>
<sequence>MSQKQTKISDFFQDINRFHIIEKRDSSKLATLNEKPNEKYLLRYFHDPNYSFIKPFFQSIELRASLNHPSILLFTGFSYDGNRFVTIEPYLENGTLKKFIKDRQKGIDLLNFETIRSKIIIGLASGLAYLHQNGIIHKHLDSECILLDNEMHPKIIGTEKRIFENPAIDNDVKNPFSQFSYFSPEILVNERASCKSDVYTFSIILIELFKFEIPWNHFDRIKARIYEIITSILDGERPDISGNDIPEVWSNLIKQCWKKDPLERPCSIEIVQKLIDEKDKFFNDPKINQEELDKYIESVTHGLDFSKF</sequence>
<dbReference type="EMBL" id="JAPFFF010000050">
    <property type="protein sequence ID" value="KAK8839902.1"/>
    <property type="molecule type" value="Genomic_DNA"/>
</dbReference>
<feature type="domain" description="Protein kinase" evidence="1">
    <location>
        <begin position="1"/>
        <end position="282"/>
    </location>
</feature>
<keyword evidence="3" id="KW-1185">Reference proteome</keyword>
<organism evidence="2 3">
    <name type="scientific">Tritrichomonas musculus</name>
    <dbReference type="NCBI Taxonomy" id="1915356"/>
    <lineage>
        <taxon>Eukaryota</taxon>
        <taxon>Metamonada</taxon>
        <taxon>Parabasalia</taxon>
        <taxon>Tritrichomonadida</taxon>
        <taxon>Tritrichomonadidae</taxon>
        <taxon>Tritrichomonas</taxon>
    </lineage>
</organism>
<dbReference type="PROSITE" id="PS50011">
    <property type="entry name" value="PROTEIN_KINASE_DOM"/>
    <property type="match status" value="1"/>
</dbReference>
<dbReference type="PANTHER" id="PTHR44329">
    <property type="entry name" value="SERINE/THREONINE-PROTEIN KINASE TNNI3K-RELATED"/>
    <property type="match status" value="1"/>
</dbReference>
<dbReference type="InterPro" id="IPR011009">
    <property type="entry name" value="Kinase-like_dom_sf"/>
</dbReference>
<accession>A0ABR2H135</accession>
<comment type="caution">
    <text evidence="2">The sequence shown here is derived from an EMBL/GenBank/DDBJ whole genome shotgun (WGS) entry which is preliminary data.</text>
</comment>
<dbReference type="InterPro" id="IPR001245">
    <property type="entry name" value="Ser-Thr/Tyr_kinase_cat_dom"/>
</dbReference>
<dbReference type="Gene3D" id="1.10.510.10">
    <property type="entry name" value="Transferase(Phosphotransferase) domain 1"/>
    <property type="match status" value="1"/>
</dbReference>
<dbReference type="InterPro" id="IPR000719">
    <property type="entry name" value="Prot_kinase_dom"/>
</dbReference>